<feature type="transmembrane region" description="Helical" evidence="2">
    <location>
        <begin position="20"/>
        <end position="39"/>
    </location>
</feature>
<gene>
    <name evidence="3" type="ORF">OIU85_003682</name>
</gene>
<dbReference type="PANTHER" id="PTHR35719">
    <property type="entry name" value="OS01G0680600 PROTEIN"/>
    <property type="match status" value="1"/>
</dbReference>
<name>A0A9Q0Q087_SALVM</name>
<dbReference type="EMBL" id="JAPFFL010000010">
    <property type="protein sequence ID" value="KAJ6697334.1"/>
    <property type="molecule type" value="Genomic_DNA"/>
</dbReference>
<comment type="caution">
    <text evidence="3">The sequence shown here is derived from an EMBL/GenBank/DDBJ whole genome shotgun (WGS) entry which is preliminary data.</text>
</comment>
<organism evidence="3 4">
    <name type="scientific">Salix viminalis</name>
    <name type="common">Common osier</name>
    <name type="synonym">Basket willow</name>
    <dbReference type="NCBI Taxonomy" id="40686"/>
    <lineage>
        <taxon>Eukaryota</taxon>
        <taxon>Viridiplantae</taxon>
        <taxon>Streptophyta</taxon>
        <taxon>Embryophyta</taxon>
        <taxon>Tracheophyta</taxon>
        <taxon>Spermatophyta</taxon>
        <taxon>Magnoliopsida</taxon>
        <taxon>eudicotyledons</taxon>
        <taxon>Gunneridae</taxon>
        <taxon>Pentapetalae</taxon>
        <taxon>rosids</taxon>
        <taxon>fabids</taxon>
        <taxon>Malpighiales</taxon>
        <taxon>Salicaceae</taxon>
        <taxon>Saliceae</taxon>
        <taxon>Salix</taxon>
    </lineage>
</organism>
<evidence type="ECO:0000313" key="4">
    <source>
        <dbReference type="Proteomes" id="UP001151529"/>
    </source>
</evidence>
<feature type="transmembrane region" description="Helical" evidence="2">
    <location>
        <begin position="155"/>
        <end position="173"/>
    </location>
</feature>
<dbReference type="AlphaFoldDB" id="A0A9Q0Q087"/>
<dbReference type="Proteomes" id="UP001151529">
    <property type="component" value="Chromosome 19"/>
</dbReference>
<accession>A0A9Q0Q087</accession>
<dbReference type="OrthoDB" id="785439at2759"/>
<feature type="compositionally biased region" description="Polar residues" evidence="1">
    <location>
        <begin position="86"/>
        <end position="108"/>
    </location>
</feature>
<reference evidence="3" key="1">
    <citation type="submission" date="2022-11" db="EMBL/GenBank/DDBJ databases">
        <authorList>
            <person name="Hyden B.L."/>
            <person name="Feng K."/>
            <person name="Yates T."/>
            <person name="Jawdy S."/>
            <person name="Smart L.B."/>
            <person name="Muchero W."/>
        </authorList>
    </citation>
    <scope>NUCLEOTIDE SEQUENCE</scope>
    <source>
        <tissue evidence="3">Shoot tip</tissue>
    </source>
</reference>
<feature type="compositionally biased region" description="Basic and acidic residues" evidence="1">
    <location>
        <begin position="131"/>
        <end position="144"/>
    </location>
</feature>
<keyword evidence="2" id="KW-1133">Transmembrane helix</keyword>
<evidence type="ECO:0000313" key="3">
    <source>
        <dbReference type="EMBL" id="KAJ6697334.1"/>
    </source>
</evidence>
<keyword evidence="2" id="KW-0472">Membrane</keyword>
<keyword evidence="2" id="KW-0812">Transmembrane</keyword>
<proteinExistence type="predicted"/>
<sequence length="174" mass="19487">MSLYYVQYNFLHSMTSCDSVQVIKAFGWMIPAVAISFLLGTDNPNAFLMALAVPSRTKTRKKPSARASSKTKKTEPKAGEYKTNEQKGSYQSWVAATDGGSTKKNTSRAPGFGGWDDLDKASYKAAGRRSQKGDELPKQNEGKLSRRRRVRDRPLLLRLLIAVFPFLDSWSKFL</sequence>
<evidence type="ECO:0000256" key="2">
    <source>
        <dbReference type="SAM" id="Phobius"/>
    </source>
</evidence>
<protein>
    <submittedName>
        <fullName evidence="3">Uncharacterized protein</fullName>
    </submittedName>
</protein>
<keyword evidence="4" id="KW-1185">Reference proteome</keyword>
<reference evidence="3" key="2">
    <citation type="journal article" date="2023" name="Int. J. Mol. Sci.">
        <title>De Novo Assembly and Annotation of 11 Diverse Shrub Willow (Salix) Genomes Reveals Novel Gene Organization in Sex-Linked Regions.</title>
        <authorList>
            <person name="Hyden B."/>
            <person name="Feng K."/>
            <person name="Yates T.B."/>
            <person name="Jawdy S."/>
            <person name="Cereghino C."/>
            <person name="Smart L.B."/>
            <person name="Muchero W."/>
        </authorList>
    </citation>
    <scope>NUCLEOTIDE SEQUENCE [LARGE SCALE GENOMIC DNA]</scope>
    <source>
        <tissue evidence="3">Shoot tip</tissue>
    </source>
</reference>
<dbReference type="PANTHER" id="PTHR35719:SF5">
    <property type="entry name" value="T6K12.7 PROTEIN"/>
    <property type="match status" value="1"/>
</dbReference>
<feature type="region of interest" description="Disordered" evidence="1">
    <location>
        <begin position="58"/>
        <end position="146"/>
    </location>
</feature>
<evidence type="ECO:0000256" key="1">
    <source>
        <dbReference type="SAM" id="MobiDB-lite"/>
    </source>
</evidence>
<feature type="compositionally biased region" description="Basic and acidic residues" evidence="1">
    <location>
        <begin position="72"/>
        <end position="85"/>
    </location>
</feature>